<keyword evidence="2" id="KW-1185">Reference proteome</keyword>
<name>A0A1Y1CIA7_9BACT</name>
<dbReference type="InterPro" id="IPR010181">
    <property type="entry name" value="CGCAxxGCC_motif"/>
</dbReference>
<protein>
    <recommendedName>
        <fullName evidence="3">C_GCAxxG_C_C family protein</fullName>
    </recommendedName>
</protein>
<dbReference type="KEGG" id="mbas:ALGA_1735"/>
<sequence length="147" mass="16209">MKEIEEKAVHSFYNGMNCAQSVVTAYADYLKFDPDMALAVSNGFGGGMGKMQKTCGAVTGSFMVLGIYNSKKHPGNIDARNATNEMIQKFTANFTALYDSLDCKALLNCDFTTQEGEKEFLDLDLKKNICSKCITDSIKLIEVLTEE</sequence>
<dbReference type="AlphaFoldDB" id="A0A1Y1CIA7"/>
<evidence type="ECO:0008006" key="3">
    <source>
        <dbReference type="Google" id="ProtNLM"/>
    </source>
</evidence>
<dbReference type="EMBL" id="AP018042">
    <property type="protein sequence ID" value="BAX80109.1"/>
    <property type="molecule type" value="Genomic_DNA"/>
</dbReference>
<dbReference type="Pfam" id="PF09719">
    <property type="entry name" value="C_GCAxxG_C_C"/>
    <property type="match status" value="1"/>
</dbReference>
<dbReference type="NCBIfam" id="TIGR01909">
    <property type="entry name" value="C_GCAxxG_C_C"/>
    <property type="match status" value="1"/>
</dbReference>
<reference evidence="1 2" key="1">
    <citation type="journal article" date="2018" name="Mar. Genomics">
        <title>Complete genome sequence of Marinifilaceae bacterium strain SPP2, isolated from the Antarctic marine sediment.</title>
        <authorList>
            <person name="Watanabe M."/>
            <person name="Kojima H."/>
            <person name="Fukui M."/>
        </authorList>
    </citation>
    <scope>NUCLEOTIDE SEQUENCE [LARGE SCALE GENOMIC DNA]</scope>
    <source>
        <strain evidence="1 2">SPP2</strain>
    </source>
</reference>
<dbReference type="RefSeq" id="WP_162845415.1">
    <property type="nucleotide sequence ID" value="NZ_AP018042.1"/>
</dbReference>
<dbReference type="Proteomes" id="UP000218267">
    <property type="component" value="Chromosome"/>
</dbReference>
<proteinExistence type="predicted"/>
<reference evidence="2" key="2">
    <citation type="journal article" date="2020" name="Antonie Van Leeuwenhoek">
        <title>Labilibaculum antarcticum sp. nov., a novel facultative anaerobic, psychrotorelant bacterium isolated from marine sediment of Antarctica.</title>
        <authorList>
            <person name="Watanabe M."/>
            <person name="Kojima H."/>
            <person name="Fukui M."/>
        </authorList>
    </citation>
    <scope>NUCLEOTIDE SEQUENCE [LARGE SCALE GENOMIC DNA]</scope>
    <source>
        <strain evidence="2">SPP2</strain>
    </source>
</reference>
<evidence type="ECO:0000313" key="2">
    <source>
        <dbReference type="Proteomes" id="UP000218267"/>
    </source>
</evidence>
<accession>A0A1Y1CIA7</accession>
<gene>
    <name evidence="1" type="ORF">ALGA_1735</name>
</gene>
<organism evidence="1 2">
    <name type="scientific">Labilibaculum antarcticum</name>
    <dbReference type="NCBI Taxonomy" id="1717717"/>
    <lineage>
        <taxon>Bacteria</taxon>
        <taxon>Pseudomonadati</taxon>
        <taxon>Bacteroidota</taxon>
        <taxon>Bacteroidia</taxon>
        <taxon>Marinilabiliales</taxon>
        <taxon>Marinifilaceae</taxon>
        <taxon>Labilibaculum</taxon>
    </lineage>
</organism>
<evidence type="ECO:0000313" key="1">
    <source>
        <dbReference type="EMBL" id="BAX80109.1"/>
    </source>
</evidence>